<comment type="caution">
    <text evidence="3">The sequence shown here is derived from an EMBL/GenBank/DDBJ whole genome shotgun (WGS) entry which is preliminary data.</text>
</comment>
<organism evidence="3 4">
    <name type="scientific">Colletotrichum asianum</name>
    <dbReference type="NCBI Taxonomy" id="702518"/>
    <lineage>
        <taxon>Eukaryota</taxon>
        <taxon>Fungi</taxon>
        <taxon>Dikarya</taxon>
        <taxon>Ascomycota</taxon>
        <taxon>Pezizomycotina</taxon>
        <taxon>Sordariomycetes</taxon>
        <taxon>Hypocreomycetidae</taxon>
        <taxon>Glomerellales</taxon>
        <taxon>Glomerellaceae</taxon>
        <taxon>Colletotrichum</taxon>
        <taxon>Colletotrichum gloeosporioides species complex</taxon>
    </lineage>
</organism>
<dbReference type="PANTHER" id="PTHR10039:SF15">
    <property type="entry name" value="NACHT DOMAIN-CONTAINING PROTEIN"/>
    <property type="match status" value="1"/>
</dbReference>
<proteinExistence type="predicted"/>
<reference evidence="3 4" key="1">
    <citation type="submission" date="2019-12" db="EMBL/GenBank/DDBJ databases">
        <title>A genome sequence resource for the geographically widespread anthracnose pathogen Colletotrichum asianum.</title>
        <authorList>
            <person name="Meng Y."/>
        </authorList>
    </citation>
    <scope>NUCLEOTIDE SEQUENCE [LARGE SCALE GENOMIC DNA]</scope>
    <source>
        <strain evidence="3 4">ICMP 18580</strain>
    </source>
</reference>
<dbReference type="PANTHER" id="PTHR10039">
    <property type="entry name" value="AMELOGENIN"/>
    <property type="match status" value="1"/>
</dbReference>
<dbReference type="InterPro" id="IPR027417">
    <property type="entry name" value="P-loop_NTPase"/>
</dbReference>
<evidence type="ECO:0000259" key="2">
    <source>
        <dbReference type="Pfam" id="PF24883"/>
    </source>
</evidence>
<dbReference type="AlphaFoldDB" id="A0A8H3WLH1"/>
<dbReference type="Gene3D" id="3.40.50.300">
    <property type="entry name" value="P-loop containing nucleotide triphosphate hydrolases"/>
    <property type="match status" value="1"/>
</dbReference>
<gene>
    <name evidence="3" type="ORF">GQ607_004157</name>
</gene>
<sequence length="641" mass="74254">MTDPPDLWAKARERLPDDVREWLSGLDSGAQQSPIDAQWIDSLISQAEEKQEELEKNRHSFSLGAGKHKLELRPLFENMIKWIDKFKGIGDVVSSFDPVHAALPWAAFRFVLQHLVAEQEHSDKFVKLLASMPRLLFTGRIFELVYTKKSMHLEDTQDEIHMGLRSLENLHRELVDLYAGLLSALQFCHSFFTKNKAMRKVAAVFNSSKPGGILGQLEKQHKKVDDCGDDCKKISSHRLERKLLRLLEDHQISMVQMNDQVSRILVHIDESKRQETLRRISNIPFQTHHDDVSHRRTPGTCDWITSRKEFHRWTGGSCPVVILYGIPGAGKTYLTSKVIDTVVASINESAKCNEAMAFFYCKRDEENRRKPRDILQSILRQLSSDIISDKCKIHPRLRGLPDELERKGKTFDFFTCKDLIREIIEDYSRTFIILDALDECDRESREELMTACDELIQGNANIRVFLSSRTDDDIRRHFQFRPVIEIQTKDNEDDISRFVEDKLSRDRRWGNLKPRLRREIKQVFREKSQGMFQWAALQIQQLNRLSVWSRSNISEHLEIAPKGLEAAYDVVWEQIQDMPRGQACMAQRAFLWVLCAFEPLHTAELSLAMQLGPKATRPDTALDKENILDICAPILMLRLLL</sequence>
<dbReference type="Pfam" id="PF24883">
    <property type="entry name" value="NPHP3_N"/>
    <property type="match status" value="1"/>
</dbReference>
<dbReference type="OrthoDB" id="4848188at2759"/>
<evidence type="ECO:0000256" key="1">
    <source>
        <dbReference type="ARBA" id="ARBA00022737"/>
    </source>
</evidence>
<protein>
    <recommendedName>
        <fullName evidence="2">Nephrocystin 3-like N-terminal domain-containing protein</fullName>
    </recommendedName>
</protein>
<dbReference type="Proteomes" id="UP000434172">
    <property type="component" value="Unassembled WGS sequence"/>
</dbReference>
<dbReference type="EMBL" id="WOWK01000016">
    <property type="protein sequence ID" value="KAF0328745.1"/>
    <property type="molecule type" value="Genomic_DNA"/>
</dbReference>
<dbReference type="SUPFAM" id="SSF52540">
    <property type="entry name" value="P-loop containing nucleoside triphosphate hydrolases"/>
    <property type="match status" value="1"/>
</dbReference>
<keyword evidence="4" id="KW-1185">Reference proteome</keyword>
<evidence type="ECO:0000313" key="3">
    <source>
        <dbReference type="EMBL" id="KAF0328745.1"/>
    </source>
</evidence>
<evidence type="ECO:0000313" key="4">
    <source>
        <dbReference type="Proteomes" id="UP000434172"/>
    </source>
</evidence>
<dbReference type="InterPro" id="IPR056884">
    <property type="entry name" value="NPHP3-like_N"/>
</dbReference>
<accession>A0A8H3WLH1</accession>
<keyword evidence="1" id="KW-0677">Repeat</keyword>
<feature type="domain" description="Nephrocystin 3-like N-terminal" evidence="2">
    <location>
        <begin position="299"/>
        <end position="469"/>
    </location>
</feature>
<name>A0A8H3WLH1_9PEZI</name>